<dbReference type="PANTHER" id="PTHR43031:SF1">
    <property type="entry name" value="PYRIDINE NUCLEOTIDE-DISULPHIDE OXIDOREDUCTASE"/>
    <property type="match status" value="1"/>
</dbReference>
<dbReference type="SUPFAM" id="SSF52821">
    <property type="entry name" value="Rhodanese/Cell cycle control phosphatase"/>
    <property type="match status" value="1"/>
</dbReference>
<dbReference type="InterPro" id="IPR036873">
    <property type="entry name" value="Rhodanese-like_dom_sf"/>
</dbReference>
<feature type="transmembrane region" description="Helical" evidence="1">
    <location>
        <begin position="6"/>
        <end position="24"/>
    </location>
</feature>
<feature type="domain" description="Rhodanese" evidence="2">
    <location>
        <begin position="45"/>
        <end position="135"/>
    </location>
</feature>
<comment type="caution">
    <text evidence="3">The sequence shown here is derived from an EMBL/GenBank/DDBJ whole genome shotgun (WGS) entry which is preliminary data.</text>
</comment>
<dbReference type="InterPro" id="IPR001763">
    <property type="entry name" value="Rhodanese-like_dom"/>
</dbReference>
<dbReference type="AlphaFoldDB" id="A0A3R8S9A0"/>
<keyword evidence="4" id="KW-1185">Reference proteome</keyword>
<dbReference type="Gene3D" id="3.40.250.10">
    <property type="entry name" value="Rhodanese-like domain"/>
    <property type="match status" value="1"/>
</dbReference>
<organism evidence="3 4">
    <name type="scientific">Aquabacterium soli</name>
    <dbReference type="NCBI Taxonomy" id="2493092"/>
    <lineage>
        <taxon>Bacteria</taxon>
        <taxon>Pseudomonadati</taxon>
        <taxon>Pseudomonadota</taxon>
        <taxon>Betaproteobacteria</taxon>
        <taxon>Burkholderiales</taxon>
        <taxon>Aquabacterium</taxon>
    </lineage>
</organism>
<dbReference type="Pfam" id="PF00581">
    <property type="entry name" value="Rhodanese"/>
    <property type="match status" value="1"/>
</dbReference>
<evidence type="ECO:0000313" key="4">
    <source>
        <dbReference type="Proteomes" id="UP000269265"/>
    </source>
</evidence>
<keyword evidence="1" id="KW-0472">Membrane</keyword>
<name>A0A3R8S9A0_9BURK</name>
<accession>A0A3R8S9A0</accession>
<dbReference type="PROSITE" id="PS50206">
    <property type="entry name" value="RHODANESE_3"/>
    <property type="match status" value="1"/>
</dbReference>
<proteinExistence type="predicted"/>
<dbReference type="Proteomes" id="UP000269265">
    <property type="component" value="Unassembled WGS sequence"/>
</dbReference>
<dbReference type="InterPro" id="IPR050229">
    <property type="entry name" value="GlpE_sulfurtransferase"/>
</dbReference>
<dbReference type="OrthoDB" id="1445766at2"/>
<keyword evidence="1" id="KW-0812">Transmembrane</keyword>
<dbReference type="RefSeq" id="WP_125243390.1">
    <property type="nucleotide sequence ID" value="NZ_RSED01000007.1"/>
</dbReference>
<dbReference type="EMBL" id="RSED01000007">
    <property type="protein sequence ID" value="RRS04483.1"/>
    <property type="molecule type" value="Genomic_DNA"/>
</dbReference>
<keyword evidence="1" id="KW-1133">Transmembrane helix</keyword>
<sequence>MSYLTQNWYWIAAALGSGGALLWLQLRNGAGGGDLEPQAAVMLINREKATVIDVSDAAEFAAAHVRNARHVPLDTIADGVKGLPTNKQLPLVVVCATGARAGKAVAKLKALGYDKAQALRGGLKAWREANLPIDKAA</sequence>
<evidence type="ECO:0000259" key="2">
    <source>
        <dbReference type="PROSITE" id="PS50206"/>
    </source>
</evidence>
<dbReference type="SMART" id="SM00450">
    <property type="entry name" value="RHOD"/>
    <property type="match status" value="1"/>
</dbReference>
<evidence type="ECO:0000256" key="1">
    <source>
        <dbReference type="SAM" id="Phobius"/>
    </source>
</evidence>
<evidence type="ECO:0000313" key="3">
    <source>
        <dbReference type="EMBL" id="RRS04483.1"/>
    </source>
</evidence>
<gene>
    <name evidence="3" type="ORF">EIP75_10890</name>
</gene>
<reference evidence="3 4" key="1">
    <citation type="submission" date="2018-12" db="EMBL/GenBank/DDBJ databases">
        <title>The whole draft genome of Aquabacterium sp. SJQ9.</title>
        <authorList>
            <person name="Sun L."/>
            <person name="Gao X."/>
            <person name="Chen W."/>
            <person name="Huang K."/>
        </authorList>
    </citation>
    <scope>NUCLEOTIDE SEQUENCE [LARGE SCALE GENOMIC DNA]</scope>
    <source>
        <strain evidence="3 4">SJQ9</strain>
    </source>
</reference>
<dbReference type="PANTHER" id="PTHR43031">
    <property type="entry name" value="FAD-DEPENDENT OXIDOREDUCTASE"/>
    <property type="match status" value="1"/>
</dbReference>
<protein>
    <submittedName>
        <fullName evidence="3">Rhodanese-like domain-containing protein</fullName>
    </submittedName>
</protein>
<dbReference type="CDD" id="cd00158">
    <property type="entry name" value="RHOD"/>
    <property type="match status" value="1"/>
</dbReference>